<comment type="caution">
    <text evidence="1">The sequence shown here is derived from an EMBL/GenBank/DDBJ whole genome shotgun (WGS) entry which is preliminary data.</text>
</comment>
<evidence type="ECO:0000313" key="2">
    <source>
        <dbReference type="Proteomes" id="UP000789405"/>
    </source>
</evidence>
<proteinExistence type="predicted"/>
<protein>
    <submittedName>
        <fullName evidence="1">21268_t:CDS:1</fullName>
    </submittedName>
</protein>
<evidence type="ECO:0000313" key="1">
    <source>
        <dbReference type="EMBL" id="CAG8790248.1"/>
    </source>
</evidence>
<accession>A0A9N9P4H3</accession>
<feature type="non-terminal residue" evidence="1">
    <location>
        <position position="1"/>
    </location>
</feature>
<reference evidence="1" key="1">
    <citation type="submission" date="2021-06" db="EMBL/GenBank/DDBJ databases">
        <authorList>
            <person name="Kallberg Y."/>
            <person name="Tangrot J."/>
            <person name="Rosling A."/>
        </authorList>
    </citation>
    <scope>NUCLEOTIDE SEQUENCE</scope>
    <source>
        <strain evidence="1">MA453B</strain>
    </source>
</reference>
<keyword evidence="2" id="KW-1185">Reference proteome</keyword>
<organism evidence="1 2">
    <name type="scientific">Dentiscutata erythropus</name>
    <dbReference type="NCBI Taxonomy" id="1348616"/>
    <lineage>
        <taxon>Eukaryota</taxon>
        <taxon>Fungi</taxon>
        <taxon>Fungi incertae sedis</taxon>
        <taxon>Mucoromycota</taxon>
        <taxon>Glomeromycotina</taxon>
        <taxon>Glomeromycetes</taxon>
        <taxon>Diversisporales</taxon>
        <taxon>Gigasporaceae</taxon>
        <taxon>Dentiscutata</taxon>
    </lineage>
</organism>
<dbReference type="AlphaFoldDB" id="A0A9N9P4H3"/>
<name>A0A9N9P4H3_9GLOM</name>
<dbReference type="EMBL" id="CAJVPY010026773">
    <property type="protein sequence ID" value="CAG8790248.1"/>
    <property type="molecule type" value="Genomic_DNA"/>
</dbReference>
<sequence length="101" mass="11795">MENVERITILTRSSSLDVEIDNTTDSPPRYEDVVRMPNASLRITPEIEITEEVTTSEQEVETNFRIDTYNENVDRAVDNVYRIVDELLATKIKKREIENYT</sequence>
<dbReference type="Proteomes" id="UP000789405">
    <property type="component" value="Unassembled WGS sequence"/>
</dbReference>
<gene>
    <name evidence="1" type="ORF">DERYTH_LOCUS21267</name>
</gene>